<sequence length="133" mass="15307">MDQDQAIPGEHWDQYDSKILKENELNQLLLFIHQGQIIFILKIAIKELNKEITQPRQSGLLFDNRMNKRRDYQSGDGEYYEIETVFITLADSGDDEEADYETEEDERDVNGSDLLDTSLGILDDCICGVDLSD</sequence>
<comment type="caution">
    <text evidence="2">The sequence shown here is derived from an EMBL/GenBank/DDBJ whole genome shotgun (WGS) entry which is preliminary data.</text>
</comment>
<reference evidence="2 3" key="1">
    <citation type="submission" date="2019-03" db="EMBL/GenBank/DDBJ databases">
        <title>Single cell metagenomics reveals metabolic interactions within the superorganism composed of flagellate Streblomastix strix and complex community of Bacteroidetes bacteria on its surface.</title>
        <authorList>
            <person name="Treitli S.C."/>
            <person name="Kolisko M."/>
            <person name="Husnik F."/>
            <person name="Keeling P."/>
            <person name="Hampl V."/>
        </authorList>
    </citation>
    <scope>NUCLEOTIDE SEQUENCE [LARGE SCALE GENOMIC DNA]</scope>
    <source>
        <strain evidence="2">ST1C</strain>
    </source>
</reference>
<organism evidence="2 3">
    <name type="scientific">Streblomastix strix</name>
    <dbReference type="NCBI Taxonomy" id="222440"/>
    <lineage>
        <taxon>Eukaryota</taxon>
        <taxon>Metamonada</taxon>
        <taxon>Preaxostyla</taxon>
        <taxon>Oxymonadida</taxon>
        <taxon>Streblomastigidae</taxon>
        <taxon>Streblomastix</taxon>
    </lineage>
</organism>
<feature type="compositionally biased region" description="Acidic residues" evidence="1">
    <location>
        <begin position="92"/>
        <end position="107"/>
    </location>
</feature>
<dbReference type="AlphaFoldDB" id="A0A5J4VWJ5"/>
<protein>
    <submittedName>
        <fullName evidence="2">Uncharacterized protein</fullName>
    </submittedName>
</protein>
<dbReference type="EMBL" id="SNRW01004577">
    <property type="protein sequence ID" value="KAA6386955.1"/>
    <property type="molecule type" value="Genomic_DNA"/>
</dbReference>
<proteinExistence type="predicted"/>
<evidence type="ECO:0000256" key="1">
    <source>
        <dbReference type="SAM" id="MobiDB-lite"/>
    </source>
</evidence>
<name>A0A5J4VWJ5_9EUKA</name>
<accession>A0A5J4VWJ5</accession>
<evidence type="ECO:0000313" key="3">
    <source>
        <dbReference type="Proteomes" id="UP000324800"/>
    </source>
</evidence>
<dbReference type="Proteomes" id="UP000324800">
    <property type="component" value="Unassembled WGS sequence"/>
</dbReference>
<evidence type="ECO:0000313" key="2">
    <source>
        <dbReference type="EMBL" id="KAA6386955.1"/>
    </source>
</evidence>
<gene>
    <name evidence="2" type="ORF">EZS28_017516</name>
</gene>
<feature type="region of interest" description="Disordered" evidence="1">
    <location>
        <begin position="91"/>
        <end position="110"/>
    </location>
</feature>